<dbReference type="AlphaFoldDB" id="A0A6M7WHU8"/>
<gene>
    <name evidence="1" type="ORF">EB235_08940</name>
</gene>
<evidence type="ECO:0000313" key="2">
    <source>
        <dbReference type="Proteomes" id="UP000503017"/>
    </source>
</evidence>
<sequence length="107" mass="11527">MRLRDGENVRLYSIEALTEALDVAPAKAAVRGKSEADFAAHQAHWDAADREIGYSAKLRAERESADRAEDLLELSSKTPTASLAGAAAKLDAVLREGRSSQADTEFP</sequence>
<accession>A0A6M7WHU8</accession>
<dbReference type="Proteomes" id="UP000503017">
    <property type="component" value="Chromosome"/>
</dbReference>
<organism evidence="1 2">
    <name type="scientific">Mesorhizobium loti R88b</name>
    <dbReference type="NCBI Taxonomy" id="935548"/>
    <lineage>
        <taxon>Bacteria</taxon>
        <taxon>Pseudomonadati</taxon>
        <taxon>Pseudomonadota</taxon>
        <taxon>Alphaproteobacteria</taxon>
        <taxon>Hyphomicrobiales</taxon>
        <taxon>Phyllobacteriaceae</taxon>
        <taxon>Mesorhizobium</taxon>
    </lineage>
</organism>
<dbReference type="EMBL" id="CP033367">
    <property type="protein sequence ID" value="QKD01627.1"/>
    <property type="molecule type" value="Genomic_DNA"/>
</dbReference>
<protein>
    <submittedName>
        <fullName evidence="1">Uncharacterized protein</fullName>
    </submittedName>
</protein>
<reference evidence="1 2" key="1">
    <citation type="submission" date="2018-10" db="EMBL/GenBank/DDBJ databases">
        <authorList>
            <person name="Perry B.J."/>
            <person name="Sullivan J.T."/>
            <person name="Murphy R.J.T."/>
            <person name="Ramsay J.P."/>
            <person name="Ronson C.W."/>
        </authorList>
    </citation>
    <scope>NUCLEOTIDE SEQUENCE [LARGE SCALE GENOMIC DNA]</scope>
    <source>
        <strain evidence="1 2">R88b</strain>
    </source>
</reference>
<evidence type="ECO:0000313" key="1">
    <source>
        <dbReference type="EMBL" id="QKD01627.1"/>
    </source>
</evidence>
<proteinExistence type="predicted"/>
<name>A0A6M7WHU8_RHILI</name>